<evidence type="ECO:0000313" key="3">
    <source>
        <dbReference type="Proteomes" id="UP000297700"/>
    </source>
</evidence>
<gene>
    <name evidence="2" type="ORF">E4K64_15145</name>
</gene>
<evidence type="ECO:0000313" key="2">
    <source>
        <dbReference type="EMBL" id="TFV75061.1"/>
    </source>
</evidence>
<reference evidence="2 3" key="1">
    <citation type="submission" date="2019-03" db="EMBL/GenBank/DDBJ databases">
        <title>Bradyrhizobium strains diversity.</title>
        <authorList>
            <person name="Urquiaga M.C.O."/>
            <person name="Hungria M."/>
            <person name="Delamuta J.R.M."/>
            <person name="Klepa M.S."/>
        </authorList>
    </citation>
    <scope>NUCLEOTIDE SEQUENCE [LARGE SCALE GENOMIC DNA]</scope>
    <source>
        <strain evidence="2 3">CNPSo 3426</strain>
    </source>
</reference>
<evidence type="ECO:0000256" key="1">
    <source>
        <dbReference type="SAM" id="MobiDB-lite"/>
    </source>
</evidence>
<dbReference type="Proteomes" id="UP000297700">
    <property type="component" value="Unassembled WGS sequence"/>
</dbReference>
<protein>
    <submittedName>
        <fullName evidence="2">Uncharacterized protein</fullName>
    </submittedName>
</protein>
<proteinExistence type="predicted"/>
<comment type="caution">
    <text evidence="2">The sequence shown here is derived from an EMBL/GenBank/DDBJ whole genome shotgun (WGS) entry which is preliminary data.</text>
</comment>
<sequence length="140" mass="16141">MPAYLVRTIKEHDLVGVFFASNTLELAYLIDEVLDPEHCEYRLLGPGGVIWDGPAVKIPLPRSKDDDDDDEEESSDVPWKDARFTELWYYEGFYKKARWRKVGHSLVDLYGIDPETPEPDPPPRPPSNSAGRVLPFRRRK</sequence>
<accession>A0A4Y9P3V4</accession>
<name>A0A4Y9P3V4_9BRAD</name>
<feature type="region of interest" description="Disordered" evidence="1">
    <location>
        <begin position="110"/>
        <end position="140"/>
    </location>
</feature>
<dbReference type="RefSeq" id="WP_135164246.1">
    <property type="nucleotide sequence ID" value="NZ_SPQS01000008.1"/>
</dbReference>
<dbReference type="EMBL" id="SPQS01000008">
    <property type="protein sequence ID" value="TFV75061.1"/>
    <property type="molecule type" value="Genomic_DNA"/>
</dbReference>
<dbReference type="AlphaFoldDB" id="A0A4Y9P3V4"/>
<organism evidence="2 3">
    <name type="scientific">Bradyrhizobium frederickii</name>
    <dbReference type="NCBI Taxonomy" id="2560054"/>
    <lineage>
        <taxon>Bacteria</taxon>
        <taxon>Pseudomonadati</taxon>
        <taxon>Pseudomonadota</taxon>
        <taxon>Alphaproteobacteria</taxon>
        <taxon>Hyphomicrobiales</taxon>
        <taxon>Nitrobacteraceae</taxon>
        <taxon>Bradyrhizobium</taxon>
    </lineage>
</organism>